<dbReference type="Proteomes" id="UP000825009">
    <property type="component" value="Chromosome"/>
</dbReference>
<dbReference type="EMBL" id="CP079194">
    <property type="protein sequence ID" value="QXT40650.1"/>
    <property type="molecule type" value="Genomic_DNA"/>
</dbReference>
<dbReference type="PANTHER" id="PTHR35841:SF1">
    <property type="entry name" value="PHOSPHONATES-BINDING PERIPLASMIC PROTEIN"/>
    <property type="match status" value="1"/>
</dbReference>
<evidence type="ECO:0000313" key="1">
    <source>
        <dbReference type="EMBL" id="QXT40650.1"/>
    </source>
</evidence>
<organism evidence="1 2">
    <name type="scientific">Gymnodinialimonas ceratoperidinii</name>
    <dbReference type="NCBI Taxonomy" id="2856823"/>
    <lineage>
        <taxon>Bacteria</taxon>
        <taxon>Pseudomonadati</taxon>
        <taxon>Pseudomonadota</taxon>
        <taxon>Alphaproteobacteria</taxon>
        <taxon>Rhodobacterales</taxon>
        <taxon>Paracoccaceae</taxon>
        <taxon>Gymnodinialimonas</taxon>
    </lineage>
</organism>
<reference evidence="1 2" key="1">
    <citation type="submission" date="2021-07" db="EMBL/GenBank/DDBJ databases">
        <title>A novel Jannaschia species isolated from marine dinoflagellate Ceratoperidinium margalefii.</title>
        <authorList>
            <person name="Jiang Y."/>
            <person name="Li Z."/>
        </authorList>
    </citation>
    <scope>NUCLEOTIDE SEQUENCE [LARGE SCALE GENOMIC DNA]</scope>
    <source>
        <strain evidence="1 2">J12C1-MA-4</strain>
    </source>
</reference>
<proteinExistence type="predicted"/>
<name>A0A8F6TXR3_9RHOB</name>
<protein>
    <submittedName>
        <fullName evidence="1">PhnD/SsuA/transferrin family substrate-binding protein</fullName>
    </submittedName>
</protein>
<dbReference type="PANTHER" id="PTHR35841">
    <property type="entry name" value="PHOSPHONATES-BINDING PERIPLASMIC PROTEIN"/>
    <property type="match status" value="1"/>
</dbReference>
<dbReference type="RefSeq" id="WP_219003971.1">
    <property type="nucleotide sequence ID" value="NZ_CP079194.1"/>
</dbReference>
<keyword evidence="2" id="KW-1185">Reference proteome</keyword>
<sequence>MIASLMMYQRPELAAAHDRLWSAIRDRLRADGIPAPKSLSQDAEEFSVWRDPELVLSQTCGMPYRLWLHGQVSLVGTPDYGLDACPPGHYRSALVVRADDPREQVTDFANARFAYNQTFSQSGFAAPFWHLHDHGFFFQDRLHTGAHLASARAVADGTADIASLDAVTWRNIERFDPFAPRLRVLAWTAPTPGLPLITSASNDAPAITRAVHAAIDDLSQEDKDLLGLKGLVSIPKENYLAVPNPPGTAELSPPI</sequence>
<evidence type="ECO:0000313" key="2">
    <source>
        <dbReference type="Proteomes" id="UP000825009"/>
    </source>
</evidence>
<gene>
    <name evidence="1" type="ORF">KYE46_05275</name>
</gene>
<dbReference type="KEGG" id="gce:KYE46_05275"/>
<accession>A0A8F6TXR3</accession>
<dbReference type="Pfam" id="PF12974">
    <property type="entry name" value="Phosphonate-bd"/>
    <property type="match status" value="1"/>
</dbReference>
<dbReference type="AlphaFoldDB" id="A0A8F6TXR3"/>